<dbReference type="Pfam" id="PF00691">
    <property type="entry name" value="OmpA"/>
    <property type="match status" value="1"/>
</dbReference>
<dbReference type="AlphaFoldDB" id="A0A258D374"/>
<sequence>MPKFARKTTLAVVLMSAAALAACTTTDPYTGMPVRNNTGTGALTGAGVGAVLGYLTNTNKGEQGRKNALIGAGIGALAGGAIGNYMDRQQADFRRSLEGSGVMIRRNGDQIVLVMPSDVTFAVDRSDVQPQFTRVLDDVARTLNAYPQTTIDVVGHADSSGPDDYNQTLSERRASAVAGYLTGPGGVLSDRVFVAGMGERAPIADNATPVGRAQNRRVEIILRPLTQ</sequence>
<dbReference type="InterPro" id="IPR036737">
    <property type="entry name" value="OmpA-like_sf"/>
</dbReference>
<dbReference type="InterPro" id="IPR006665">
    <property type="entry name" value="OmpA-like"/>
</dbReference>
<dbReference type="EMBL" id="NCDQ01000192">
    <property type="protein sequence ID" value="OYX02380.1"/>
    <property type="molecule type" value="Genomic_DNA"/>
</dbReference>
<gene>
    <name evidence="8" type="ORF">B7Z12_12205</name>
</gene>
<evidence type="ECO:0000313" key="8">
    <source>
        <dbReference type="EMBL" id="OYX02380.1"/>
    </source>
</evidence>
<feature type="transmembrane region" description="Helical" evidence="5">
    <location>
        <begin position="68"/>
        <end position="86"/>
    </location>
</feature>
<feature type="transmembrane region" description="Helical" evidence="5">
    <location>
        <begin position="37"/>
        <end position="56"/>
    </location>
</feature>
<dbReference type="PROSITE" id="PS01068">
    <property type="entry name" value="OMPA_1"/>
    <property type="match status" value="1"/>
</dbReference>
<keyword evidence="6" id="KW-0732">Signal</keyword>
<dbReference type="InterPro" id="IPR050330">
    <property type="entry name" value="Bact_OuterMem_StrucFunc"/>
</dbReference>
<dbReference type="InterPro" id="IPR006664">
    <property type="entry name" value="OMP_bac"/>
</dbReference>
<organism evidence="8 9">
    <name type="scientific">Caulobacter vibrioides</name>
    <name type="common">Caulobacter crescentus</name>
    <dbReference type="NCBI Taxonomy" id="155892"/>
    <lineage>
        <taxon>Bacteria</taxon>
        <taxon>Pseudomonadati</taxon>
        <taxon>Pseudomonadota</taxon>
        <taxon>Alphaproteobacteria</taxon>
        <taxon>Caulobacterales</taxon>
        <taxon>Caulobacteraceae</taxon>
        <taxon>Caulobacter</taxon>
    </lineage>
</organism>
<evidence type="ECO:0000256" key="3">
    <source>
        <dbReference type="ARBA" id="ARBA00023237"/>
    </source>
</evidence>
<feature type="domain" description="OmpA-like" evidence="7">
    <location>
        <begin position="108"/>
        <end position="226"/>
    </location>
</feature>
<keyword evidence="2 4" id="KW-0472">Membrane</keyword>
<keyword evidence="3" id="KW-0998">Cell outer membrane</keyword>
<evidence type="ECO:0000256" key="2">
    <source>
        <dbReference type="ARBA" id="ARBA00023136"/>
    </source>
</evidence>
<dbReference type="InterPro" id="IPR027367">
    <property type="entry name" value="Gly-zipper_YMGG"/>
</dbReference>
<evidence type="ECO:0000313" key="9">
    <source>
        <dbReference type="Proteomes" id="UP000215616"/>
    </source>
</evidence>
<evidence type="ECO:0000259" key="7">
    <source>
        <dbReference type="PROSITE" id="PS51123"/>
    </source>
</evidence>
<feature type="signal peptide" evidence="6">
    <location>
        <begin position="1"/>
        <end position="21"/>
    </location>
</feature>
<dbReference type="PANTHER" id="PTHR30329">
    <property type="entry name" value="STATOR ELEMENT OF FLAGELLAR MOTOR COMPLEX"/>
    <property type="match status" value="1"/>
</dbReference>
<dbReference type="PANTHER" id="PTHR30329:SF21">
    <property type="entry name" value="LIPOPROTEIN YIAD-RELATED"/>
    <property type="match status" value="1"/>
</dbReference>
<dbReference type="InterPro" id="IPR006690">
    <property type="entry name" value="OMPA-like_CS"/>
</dbReference>
<keyword evidence="5" id="KW-0812">Transmembrane</keyword>
<dbReference type="PRINTS" id="PR01023">
    <property type="entry name" value="NAFLGMOTY"/>
</dbReference>
<protein>
    <recommendedName>
        <fullName evidence="7">OmpA-like domain-containing protein</fullName>
    </recommendedName>
</protein>
<dbReference type="Proteomes" id="UP000215616">
    <property type="component" value="Unassembled WGS sequence"/>
</dbReference>
<evidence type="ECO:0000256" key="5">
    <source>
        <dbReference type="SAM" id="Phobius"/>
    </source>
</evidence>
<evidence type="ECO:0000256" key="4">
    <source>
        <dbReference type="PROSITE-ProRule" id="PRU00473"/>
    </source>
</evidence>
<dbReference type="CDD" id="cd07185">
    <property type="entry name" value="OmpA_C-like"/>
    <property type="match status" value="1"/>
</dbReference>
<comment type="caution">
    <text evidence="8">The sequence shown here is derived from an EMBL/GenBank/DDBJ whole genome shotgun (WGS) entry which is preliminary data.</text>
</comment>
<proteinExistence type="predicted"/>
<name>A0A258D374_CAUVI</name>
<keyword evidence="5" id="KW-1133">Transmembrane helix</keyword>
<dbReference type="PROSITE" id="PS51257">
    <property type="entry name" value="PROKAR_LIPOPROTEIN"/>
    <property type="match status" value="1"/>
</dbReference>
<comment type="subcellular location">
    <subcellularLocation>
        <location evidence="1">Cell outer membrane</location>
    </subcellularLocation>
</comment>
<evidence type="ECO:0000256" key="6">
    <source>
        <dbReference type="SAM" id="SignalP"/>
    </source>
</evidence>
<dbReference type="GO" id="GO:0009279">
    <property type="term" value="C:cell outer membrane"/>
    <property type="evidence" value="ECO:0007669"/>
    <property type="project" value="UniProtKB-SubCell"/>
</dbReference>
<dbReference type="Pfam" id="PF13441">
    <property type="entry name" value="Gly-zipper_YMGG"/>
    <property type="match status" value="1"/>
</dbReference>
<dbReference type="Gene3D" id="3.30.1330.60">
    <property type="entry name" value="OmpA-like domain"/>
    <property type="match status" value="1"/>
</dbReference>
<dbReference type="PRINTS" id="PR01021">
    <property type="entry name" value="OMPADOMAIN"/>
</dbReference>
<accession>A0A258D374</accession>
<reference evidence="8 9" key="1">
    <citation type="submission" date="2017-03" db="EMBL/GenBank/DDBJ databases">
        <title>Lifting the veil on microbial sulfur biogeochemistry in mining wastewaters.</title>
        <authorList>
            <person name="Kantor R.S."/>
            <person name="Colenbrander Nelson T."/>
            <person name="Marshall S."/>
            <person name="Bennett D."/>
            <person name="Apte S."/>
            <person name="Camacho D."/>
            <person name="Thomas B.C."/>
            <person name="Warren L.A."/>
            <person name="Banfield J.F."/>
        </authorList>
    </citation>
    <scope>NUCLEOTIDE SEQUENCE [LARGE SCALE GENOMIC DNA]</scope>
    <source>
        <strain evidence="8">32-67-7</strain>
    </source>
</reference>
<feature type="chain" id="PRO_5012423492" description="OmpA-like domain-containing protein" evidence="6">
    <location>
        <begin position="22"/>
        <end position="227"/>
    </location>
</feature>
<evidence type="ECO:0000256" key="1">
    <source>
        <dbReference type="ARBA" id="ARBA00004442"/>
    </source>
</evidence>
<dbReference type="SUPFAM" id="SSF103088">
    <property type="entry name" value="OmpA-like"/>
    <property type="match status" value="1"/>
</dbReference>
<dbReference type="PROSITE" id="PS51123">
    <property type="entry name" value="OMPA_2"/>
    <property type="match status" value="1"/>
</dbReference>